<comment type="function">
    <text evidence="1">Involved in auxin transport. Regulator of the auxin signaling pathway.</text>
</comment>
<evidence type="ECO:0000256" key="6">
    <source>
        <dbReference type="ARBA" id="ARBA00023136"/>
    </source>
</evidence>
<sequence length="215" mass="24598">MSKTPSSAGRFERRSVRFCPVSTVIAATTTVADDREYNEGKRDDRWREKATARGNSTLKNDEFKVQISEKQRRVEEVAKELLKNYHHGRIYQNDESNKCKNRRFEDEDEDDASCCSSDLFELEHLLEVGSDHHRRYREELPVYETTHVHTNRAIANGECLVTGYSDSDYAADVDTRRECLVTGYSDSDYAADVDTRRSVTGYVFTLGGSVVTRTS</sequence>
<keyword evidence="6" id="KW-0472">Membrane</keyword>
<protein>
    <submittedName>
        <fullName evidence="8">Uncharacterized protein</fullName>
    </submittedName>
</protein>
<dbReference type="PANTHER" id="PTHR33541:SF28">
    <property type="entry name" value="PROTEIN BIG GRAIN 1-LIKE A"/>
    <property type="match status" value="1"/>
</dbReference>
<evidence type="ECO:0000256" key="5">
    <source>
        <dbReference type="ARBA" id="ARBA00022475"/>
    </source>
</evidence>
<dbReference type="AlphaFoldDB" id="A0A803KR41"/>
<accession>A0A803KR41</accession>
<reference evidence="8" key="2">
    <citation type="submission" date="2021-03" db="UniProtKB">
        <authorList>
            <consortium name="EnsemblPlants"/>
        </authorList>
    </citation>
    <scope>IDENTIFICATION</scope>
</reference>
<dbReference type="PANTHER" id="PTHR33541">
    <property type="entry name" value="PROTEIN BIG GRAIN 1-LIKE A-RELATED"/>
    <property type="match status" value="1"/>
</dbReference>
<evidence type="ECO:0000256" key="3">
    <source>
        <dbReference type="ARBA" id="ARBA00010067"/>
    </source>
</evidence>
<dbReference type="InterPro" id="IPR039621">
    <property type="entry name" value="BG1-like"/>
</dbReference>
<comment type="subcellular location">
    <subcellularLocation>
        <location evidence="2">Cell membrane</location>
    </subcellularLocation>
</comment>
<proteinExistence type="inferred from homology"/>
<comment type="similarity">
    <text evidence="3">Belongs to the BIG GRAIN 1 (BG1) plant protein family.</text>
</comment>
<keyword evidence="5" id="KW-1003">Cell membrane</keyword>
<dbReference type="Gramene" id="AUR62001497-RA">
    <property type="protein sequence ID" value="AUR62001497-RA:cds"/>
    <property type="gene ID" value="AUR62001497"/>
</dbReference>
<evidence type="ECO:0000256" key="7">
    <source>
        <dbReference type="ARBA" id="ARBA00023294"/>
    </source>
</evidence>
<evidence type="ECO:0000256" key="4">
    <source>
        <dbReference type="ARBA" id="ARBA00022448"/>
    </source>
</evidence>
<evidence type="ECO:0000256" key="2">
    <source>
        <dbReference type="ARBA" id="ARBA00004236"/>
    </source>
</evidence>
<dbReference type="GO" id="GO:0009734">
    <property type="term" value="P:auxin-activated signaling pathway"/>
    <property type="evidence" value="ECO:0007669"/>
    <property type="project" value="UniProtKB-KW"/>
</dbReference>
<name>A0A803KR41_CHEQI</name>
<evidence type="ECO:0000256" key="1">
    <source>
        <dbReference type="ARBA" id="ARBA00002281"/>
    </source>
</evidence>
<organism evidence="8 9">
    <name type="scientific">Chenopodium quinoa</name>
    <name type="common">Quinoa</name>
    <dbReference type="NCBI Taxonomy" id="63459"/>
    <lineage>
        <taxon>Eukaryota</taxon>
        <taxon>Viridiplantae</taxon>
        <taxon>Streptophyta</taxon>
        <taxon>Embryophyta</taxon>
        <taxon>Tracheophyta</taxon>
        <taxon>Spermatophyta</taxon>
        <taxon>Magnoliopsida</taxon>
        <taxon>eudicotyledons</taxon>
        <taxon>Gunneridae</taxon>
        <taxon>Pentapetalae</taxon>
        <taxon>Caryophyllales</taxon>
        <taxon>Chenopodiaceae</taxon>
        <taxon>Chenopodioideae</taxon>
        <taxon>Atripliceae</taxon>
        <taxon>Chenopodium</taxon>
    </lineage>
</organism>
<evidence type="ECO:0000313" key="9">
    <source>
        <dbReference type="Proteomes" id="UP000596660"/>
    </source>
</evidence>
<dbReference type="GO" id="GO:0005886">
    <property type="term" value="C:plasma membrane"/>
    <property type="evidence" value="ECO:0007669"/>
    <property type="project" value="UniProtKB-SubCell"/>
</dbReference>
<keyword evidence="9" id="KW-1185">Reference proteome</keyword>
<dbReference type="EnsemblPlants" id="AUR62001497-RA">
    <property type="protein sequence ID" value="AUR62001497-RA:cds"/>
    <property type="gene ID" value="AUR62001497"/>
</dbReference>
<keyword evidence="7" id="KW-0927">Auxin signaling pathway</keyword>
<dbReference type="Proteomes" id="UP000596660">
    <property type="component" value="Unplaced"/>
</dbReference>
<evidence type="ECO:0000313" key="8">
    <source>
        <dbReference type="EnsemblPlants" id="AUR62001497-RA:cds"/>
    </source>
</evidence>
<keyword evidence="4" id="KW-0813">Transport</keyword>
<reference evidence="8" key="1">
    <citation type="journal article" date="2017" name="Nature">
        <title>The genome of Chenopodium quinoa.</title>
        <authorList>
            <person name="Jarvis D.E."/>
            <person name="Ho Y.S."/>
            <person name="Lightfoot D.J."/>
            <person name="Schmoeckel S.M."/>
            <person name="Li B."/>
            <person name="Borm T.J.A."/>
            <person name="Ohyanagi H."/>
            <person name="Mineta K."/>
            <person name="Michell C.T."/>
            <person name="Saber N."/>
            <person name="Kharbatia N.M."/>
            <person name="Rupper R.R."/>
            <person name="Sharp A.R."/>
            <person name="Dally N."/>
            <person name="Boughton B.A."/>
            <person name="Woo Y.H."/>
            <person name="Gao G."/>
            <person name="Schijlen E.G.W.M."/>
            <person name="Guo X."/>
            <person name="Momin A.A."/>
            <person name="Negrao S."/>
            <person name="Al-Babili S."/>
            <person name="Gehring C."/>
            <person name="Roessner U."/>
            <person name="Jung C."/>
            <person name="Murphy K."/>
            <person name="Arold S.T."/>
            <person name="Gojobori T."/>
            <person name="van der Linden C.G."/>
            <person name="van Loo E.N."/>
            <person name="Jellen E.N."/>
            <person name="Maughan P.J."/>
            <person name="Tester M."/>
        </authorList>
    </citation>
    <scope>NUCLEOTIDE SEQUENCE [LARGE SCALE GENOMIC DNA]</scope>
    <source>
        <strain evidence="8">cv. PI 614886</strain>
    </source>
</reference>